<dbReference type="PANTHER" id="PTHR12670:SF1">
    <property type="entry name" value="NEUTRAL CERAMIDASE"/>
    <property type="match status" value="1"/>
</dbReference>
<evidence type="ECO:0000259" key="8">
    <source>
        <dbReference type="Pfam" id="PF17048"/>
    </source>
</evidence>
<feature type="domain" description="Neutral/alkaline non-lysosomal ceramidase N-terminal" evidence="7">
    <location>
        <begin position="29"/>
        <end position="501"/>
    </location>
</feature>
<dbReference type="HOGENOM" id="CLU_011300_2_0_6"/>
<evidence type="ECO:0000256" key="1">
    <source>
        <dbReference type="ARBA" id="ARBA00009835"/>
    </source>
</evidence>
<dbReference type="GO" id="GO:0042759">
    <property type="term" value="P:long-chain fatty acid biosynthetic process"/>
    <property type="evidence" value="ECO:0007669"/>
    <property type="project" value="TreeGrafter"/>
</dbReference>
<feature type="domain" description="Neutral/alkaline non-lysosomal ceramidase C-terminal" evidence="8">
    <location>
        <begin position="505"/>
        <end position="665"/>
    </location>
</feature>
<evidence type="ECO:0000259" key="7">
    <source>
        <dbReference type="Pfam" id="PF04734"/>
    </source>
</evidence>
<evidence type="ECO:0000256" key="4">
    <source>
        <dbReference type="PIRSR" id="PIRSR606823-2"/>
    </source>
</evidence>
<dbReference type="Pfam" id="PF17048">
    <property type="entry name" value="Ceramidse_alk_C"/>
    <property type="match status" value="1"/>
</dbReference>
<feature type="binding site" evidence="4">
    <location>
        <position position="121"/>
    </location>
    <ligand>
        <name>Zn(2+)</name>
        <dbReference type="ChEBI" id="CHEBI:29105"/>
    </ligand>
</feature>
<dbReference type="GO" id="GO:0046872">
    <property type="term" value="F:metal ion binding"/>
    <property type="evidence" value="ECO:0007669"/>
    <property type="project" value="UniProtKB-KW"/>
</dbReference>
<sequence>MSRSAFTALLLSCVLLALSMPARADDLPYRFGLGKADITGEAAEVGMMGYSSLEQKTAGIHMRQWARAFVIEEAASGRRLVYVNTDLGMIFQAVHLKVLARLKAKYPGVYDENNVMLAATHTHSGPGGFSHYAMYNLSVLGFQEKTFNAIVDGIVRSIERAQARLQPGRLFYGSGELRNASRNRSLLSHLKNPDIAGYEDGIDPQMSVLSFVDANGELAGAISWFPVHSTSMTNANHLISPDNKGYASYHWEHDVSRRAGFVAAFAQTNAGNLSPNLNLKPGSGPFDNEFDNTREIGLRQFAKAYEIAGQAQEEVLGELDSRFRFVDFTRLPIRPEFTDGQPRQLCTAAIGTSLAAGSTEDGPGPLGLDEGNNPFLSALGGLLTGVPPQELVQCQAEKTILADTGNKKPYPWTPTVLPIQMFRIGQLELLGAPAEFTVMAGVRIRRAVQAASEAAGIRHVIFNGYANAYASYVTTREEYAAQEYEGGSTLYGPWTQAAYQQLFVDMAVALRERLPVETSAIAPDLSCCQMNFQTGVVADDPYIGKSFGDVLQQPRESYRIGDKVTVAFVTGHPKNDLRTEKTFLEVVNIGKDGKQTPVTVATDNDWYTQYRWERVGISASKATISWSIPPGTEPGHYYIRHYGNAKNFWTQKISEIGGSTRSFEVLGTTP</sequence>
<dbReference type="GO" id="GO:0005576">
    <property type="term" value="C:extracellular region"/>
    <property type="evidence" value="ECO:0007669"/>
    <property type="project" value="TreeGrafter"/>
</dbReference>
<feature type="binding site" evidence="4">
    <location>
        <position position="435"/>
    </location>
    <ligand>
        <name>Zn(2+)</name>
        <dbReference type="ChEBI" id="CHEBI:29105"/>
    </ligand>
</feature>
<dbReference type="InterPro" id="IPR006823">
    <property type="entry name" value="Ceramidase_alk"/>
</dbReference>
<dbReference type="Proteomes" id="UP000000653">
    <property type="component" value="Chromosome"/>
</dbReference>
<keyword evidence="4" id="KW-0479">Metal-binding</keyword>
<evidence type="ECO:0000256" key="3">
    <source>
        <dbReference type="PIRSR" id="PIRSR606823-1"/>
    </source>
</evidence>
<evidence type="ECO:0000256" key="2">
    <source>
        <dbReference type="ARBA" id="ARBA00022801"/>
    </source>
</evidence>
<dbReference type="Gene3D" id="2.60.40.2300">
    <property type="entry name" value="Neutral/alkaline non-lysosomal ceramidase, C-terminal domain"/>
    <property type="match status" value="1"/>
</dbReference>
<dbReference type="InterPro" id="IPR038445">
    <property type="entry name" value="NCDase_C_sf"/>
</dbReference>
<comment type="catalytic activity">
    <reaction evidence="5">
        <text>an N-acylsphing-4-enine + H2O = sphing-4-enine + a fatty acid</text>
        <dbReference type="Rhea" id="RHEA:20856"/>
        <dbReference type="ChEBI" id="CHEBI:15377"/>
        <dbReference type="ChEBI" id="CHEBI:28868"/>
        <dbReference type="ChEBI" id="CHEBI:52639"/>
        <dbReference type="ChEBI" id="CHEBI:57756"/>
        <dbReference type="EC" id="3.5.1.23"/>
    </reaction>
</comment>
<dbReference type="AlphaFoldDB" id="A0A0H2Z704"/>
<dbReference type="GO" id="GO:0046512">
    <property type="term" value="P:sphingosine biosynthetic process"/>
    <property type="evidence" value="ECO:0007669"/>
    <property type="project" value="TreeGrafter"/>
</dbReference>
<keyword evidence="2 5" id="KW-0378">Hydrolase</keyword>
<dbReference type="InterPro" id="IPR031329">
    <property type="entry name" value="NEUT/ALK_ceramidase_N"/>
</dbReference>
<dbReference type="Pfam" id="PF04734">
    <property type="entry name" value="Ceramidase_alk"/>
    <property type="match status" value="1"/>
</dbReference>
<dbReference type="InterPro" id="IPR031331">
    <property type="entry name" value="NEUT/ALK_ceramidase_C"/>
</dbReference>
<dbReference type="EMBL" id="CP000438">
    <property type="protein sequence ID" value="ABJ10004.1"/>
    <property type="molecule type" value="Genomic_DNA"/>
</dbReference>
<name>A0A0H2Z704_PSEAB</name>
<feature type="chain" id="PRO_5030007407" description="Neutral ceramidase" evidence="6">
    <location>
        <begin position="25"/>
        <end position="670"/>
    </location>
</feature>
<keyword evidence="5" id="KW-0443">Lipid metabolism</keyword>
<comment type="cofactor">
    <cofactor evidence="4">
        <name>Zn(2+)</name>
        <dbReference type="ChEBI" id="CHEBI:29105"/>
    </cofactor>
    <text evidence="4">Binds 1 zinc ion per subunit.</text>
</comment>
<dbReference type="GO" id="GO:0017040">
    <property type="term" value="F:N-acylsphingosine amidohydrolase activity"/>
    <property type="evidence" value="ECO:0007669"/>
    <property type="project" value="UniProtKB-UniRule"/>
</dbReference>
<feature type="signal peptide" evidence="6">
    <location>
        <begin position="1"/>
        <end position="24"/>
    </location>
</feature>
<evidence type="ECO:0000313" key="10">
    <source>
        <dbReference type="Proteomes" id="UP000000653"/>
    </source>
</evidence>
<gene>
    <name evidence="9" type="ordered locus">PA14_53340</name>
</gene>
<reference evidence="9 10" key="1">
    <citation type="journal article" date="2006" name="Genome Biol.">
        <title>Genomic analysis reveals that Pseudomonas aeruginosa virulence is combinatorial.</title>
        <authorList>
            <person name="Lee D.G."/>
            <person name="Urbach J.M."/>
            <person name="Wu G."/>
            <person name="Liberati N.T."/>
            <person name="Feinbaum R.L."/>
            <person name="Miyata S."/>
            <person name="Diggins L.T."/>
            <person name="He J."/>
            <person name="Saucier M."/>
            <person name="Deziel E."/>
            <person name="Friedman L."/>
            <person name="Li L."/>
            <person name="Grills G."/>
            <person name="Montgomery K."/>
            <person name="Kucherlapati R."/>
            <person name="Rahme L.G."/>
            <person name="Ausubel F.M."/>
        </authorList>
    </citation>
    <scope>NUCLEOTIDE SEQUENCE [LARGE SCALE GENOMIC DNA]</scope>
    <source>
        <strain evidence="9 10">UCBPP-PA14</strain>
    </source>
</reference>
<keyword evidence="4" id="KW-0862">Zinc</keyword>
<feature type="binding site" evidence="4">
    <location>
        <position position="228"/>
    </location>
    <ligand>
        <name>Zn(2+)</name>
        <dbReference type="ChEBI" id="CHEBI:29105"/>
    </ligand>
</feature>
<dbReference type="GO" id="GO:0016020">
    <property type="term" value="C:membrane"/>
    <property type="evidence" value="ECO:0007669"/>
    <property type="project" value="GOC"/>
</dbReference>
<dbReference type="RefSeq" id="WP_003140850.1">
    <property type="nucleotide sequence ID" value="NC_008463.1"/>
</dbReference>
<dbReference type="BioCyc" id="PAER208963:G1G74-4488-MONOMER"/>
<dbReference type="EC" id="3.5.1.23" evidence="5"/>
<proteinExistence type="inferred from homology"/>
<evidence type="ECO:0000313" key="9">
    <source>
        <dbReference type="EMBL" id="ABJ10004.1"/>
    </source>
</evidence>
<dbReference type="KEGG" id="pau:PA14_53340"/>
<evidence type="ECO:0000256" key="5">
    <source>
        <dbReference type="RuleBase" id="RU366019"/>
    </source>
</evidence>
<protein>
    <recommendedName>
        <fullName evidence="5">Neutral ceramidase</fullName>
        <ecNumber evidence="5">3.5.1.23</ecNumber>
    </recommendedName>
</protein>
<keyword evidence="6" id="KW-0732">Signal</keyword>
<organism evidence="9 10">
    <name type="scientific">Pseudomonas aeruginosa (strain UCBPP-PA14)</name>
    <dbReference type="NCBI Taxonomy" id="208963"/>
    <lineage>
        <taxon>Bacteria</taxon>
        <taxon>Pseudomonadati</taxon>
        <taxon>Pseudomonadota</taxon>
        <taxon>Gammaproteobacteria</taxon>
        <taxon>Pseudomonadales</taxon>
        <taxon>Pseudomonadaceae</taxon>
        <taxon>Pseudomonas</taxon>
    </lineage>
</organism>
<dbReference type="PANTHER" id="PTHR12670">
    <property type="entry name" value="CERAMIDASE"/>
    <property type="match status" value="1"/>
</dbReference>
<feature type="active site" description="Nucleophile" evidence="3">
    <location>
        <position position="274"/>
    </location>
</feature>
<comment type="similarity">
    <text evidence="1 5">Belongs to the neutral ceramidase family.</text>
</comment>
<dbReference type="GO" id="GO:0046514">
    <property type="term" value="P:ceramide catabolic process"/>
    <property type="evidence" value="ECO:0007669"/>
    <property type="project" value="InterPro"/>
</dbReference>
<feature type="binding site" evidence="4">
    <location>
        <position position="472"/>
    </location>
    <ligand>
        <name>Zn(2+)</name>
        <dbReference type="ChEBI" id="CHEBI:29105"/>
    </ligand>
</feature>
<evidence type="ECO:0000256" key="6">
    <source>
        <dbReference type="SAM" id="SignalP"/>
    </source>
</evidence>
<accession>A0A0H2Z704</accession>
<keyword evidence="5" id="KW-0746">Sphingolipid metabolism</keyword>